<evidence type="ECO:0000256" key="15">
    <source>
        <dbReference type="PIRNR" id="PIRNR004638"/>
    </source>
</evidence>
<evidence type="ECO:0000256" key="7">
    <source>
        <dbReference type="ARBA" id="ARBA00022692"/>
    </source>
</evidence>
<evidence type="ECO:0000256" key="8">
    <source>
        <dbReference type="ARBA" id="ARBA00022723"/>
    </source>
</evidence>
<dbReference type="Pfam" id="PF03653">
    <property type="entry name" value="UPF0093"/>
    <property type="match status" value="1"/>
</dbReference>
<evidence type="ECO:0000256" key="11">
    <source>
        <dbReference type="ARBA" id="ARBA00023004"/>
    </source>
</evidence>
<comment type="subcellular location">
    <subcellularLocation>
        <location evidence="1 14">Cell membrane</location>
        <topology evidence="1 14">Multi-pass membrane protein</topology>
    </subcellularLocation>
</comment>
<dbReference type="GO" id="GO:0070818">
    <property type="term" value="F:protoporphyrinogen oxidase activity"/>
    <property type="evidence" value="ECO:0007669"/>
    <property type="project" value="UniProtKB-UniRule"/>
</dbReference>
<evidence type="ECO:0000256" key="1">
    <source>
        <dbReference type="ARBA" id="ARBA00004651"/>
    </source>
</evidence>
<dbReference type="HAMAP" id="MF_02239">
    <property type="entry name" value="HemJ"/>
    <property type="match status" value="1"/>
</dbReference>
<sequence length="144" mass="16201">MAHDLYSWIKALHVIAVISWMAALLYLPRLMVYHCAAEAGSVQSETFKVMERRLLKAIANPAMIATWLAGLYLAFAGGWFVAGWFHGKLLLVLALSAAHGFQSRWVRAFAQDRNTRPARFFRMVNEVPTVLMIGIVILVVVKPF</sequence>
<evidence type="ECO:0000256" key="3">
    <source>
        <dbReference type="ARBA" id="ARBA00006501"/>
    </source>
</evidence>
<comment type="catalytic activity">
    <reaction evidence="13 14 15">
        <text>protoporphyrinogen IX + 3 A = protoporphyrin IX + 3 AH2</text>
        <dbReference type="Rhea" id="RHEA:62000"/>
        <dbReference type="ChEBI" id="CHEBI:13193"/>
        <dbReference type="ChEBI" id="CHEBI:17499"/>
        <dbReference type="ChEBI" id="CHEBI:57306"/>
        <dbReference type="ChEBI" id="CHEBI:57307"/>
    </reaction>
</comment>
<dbReference type="PANTHER" id="PTHR40255:SF1">
    <property type="entry name" value="PROTOPORPHYRINOGEN IX OXIDASE"/>
    <property type="match status" value="1"/>
</dbReference>
<evidence type="ECO:0000256" key="6">
    <source>
        <dbReference type="ARBA" id="ARBA00022617"/>
    </source>
</evidence>
<evidence type="ECO:0000256" key="12">
    <source>
        <dbReference type="ARBA" id="ARBA00023136"/>
    </source>
</evidence>
<keyword evidence="9 14" id="KW-1133">Transmembrane helix</keyword>
<evidence type="ECO:0000256" key="9">
    <source>
        <dbReference type="ARBA" id="ARBA00022989"/>
    </source>
</evidence>
<dbReference type="Proteomes" id="UP000596427">
    <property type="component" value="Chromosome"/>
</dbReference>
<feature type="transmembrane region" description="Helical" evidence="14">
    <location>
        <begin position="81"/>
        <end position="102"/>
    </location>
</feature>
<keyword evidence="8 14" id="KW-0479">Metal-binding</keyword>
<evidence type="ECO:0000313" key="16">
    <source>
        <dbReference type="EMBL" id="QRG08189.1"/>
    </source>
</evidence>
<dbReference type="EMBL" id="CP063362">
    <property type="protein sequence ID" value="QRG08189.1"/>
    <property type="molecule type" value="Genomic_DNA"/>
</dbReference>
<evidence type="ECO:0000256" key="2">
    <source>
        <dbReference type="ARBA" id="ARBA00005073"/>
    </source>
</evidence>
<keyword evidence="10 14" id="KW-0560">Oxidoreductase</keyword>
<dbReference type="RefSeq" id="WP_203195101.1">
    <property type="nucleotide sequence ID" value="NZ_CP063362.1"/>
</dbReference>
<keyword evidence="11 14" id="KW-0408">Iron</keyword>
<dbReference type="PIRSF" id="PIRSF004638">
    <property type="entry name" value="UCP004638"/>
    <property type="match status" value="1"/>
</dbReference>
<keyword evidence="12 14" id="KW-0472">Membrane</keyword>
<comment type="cofactor">
    <cofactor evidence="14 15">
        <name>heme b</name>
        <dbReference type="ChEBI" id="CHEBI:60344"/>
    </cofactor>
    <text evidence="14 15">Binds 1 heme b (iron(II)-protoporphyrin IX) group per subunit.</text>
</comment>
<feature type="binding site" description="axial binding residue" evidence="14">
    <location>
        <position position="13"/>
    </location>
    <ligand>
        <name>heme</name>
        <dbReference type="ChEBI" id="CHEBI:30413"/>
    </ligand>
    <ligandPart>
        <name>Fe</name>
        <dbReference type="ChEBI" id="CHEBI:18248"/>
    </ligandPart>
</feature>
<dbReference type="PANTHER" id="PTHR40255">
    <property type="entry name" value="UPF0093 MEMBRANE PROTEIN SLR1790"/>
    <property type="match status" value="1"/>
</dbReference>
<keyword evidence="7 14" id="KW-0812">Transmembrane</keyword>
<evidence type="ECO:0000256" key="10">
    <source>
        <dbReference type="ARBA" id="ARBA00023002"/>
    </source>
</evidence>
<comment type="pathway">
    <text evidence="2 14 15">Porphyrin-containing compound metabolism; protoporphyrin-IX biosynthesis; protoporphyrin-IX from protoporphyrinogen-IX: step 1/1.</text>
</comment>
<evidence type="ECO:0000313" key="17">
    <source>
        <dbReference type="Proteomes" id="UP000596427"/>
    </source>
</evidence>
<keyword evidence="17" id="KW-1185">Reference proteome</keyword>
<dbReference type="GO" id="GO:0005886">
    <property type="term" value="C:plasma membrane"/>
    <property type="evidence" value="ECO:0007669"/>
    <property type="project" value="UniProtKB-SubCell"/>
</dbReference>
<proteinExistence type="inferred from homology"/>
<feature type="transmembrane region" description="Helical" evidence="14">
    <location>
        <begin position="57"/>
        <end position="75"/>
    </location>
</feature>
<dbReference type="InterPro" id="IPR005265">
    <property type="entry name" value="HemJ-like"/>
</dbReference>
<evidence type="ECO:0000256" key="13">
    <source>
        <dbReference type="ARBA" id="ARBA00048390"/>
    </source>
</evidence>
<feature type="transmembrane region" description="Helical" evidence="14">
    <location>
        <begin position="123"/>
        <end position="141"/>
    </location>
</feature>
<name>A0A974PR24_9HYPH</name>
<evidence type="ECO:0000256" key="5">
    <source>
        <dbReference type="ARBA" id="ARBA00022475"/>
    </source>
</evidence>
<dbReference type="GO" id="GO:0006782">
    <property type="term" value="P:protoporphyrinogen IX biosynthetic process"/>
    <property type="evidence" value="ECO:0007669"/>
    <property type="project" value="UniProtKB-UniRule"/>
</dbReference>
<dbReference type="GO" id="GO:0046872">
    <property type="term" value="F:metal ion binding"/>
    <property type="evidence" value="ECO:0007669"/>
    <property type="project" value="UniProtKB-UniRule"/>
</dbReference>
<accession>A0A974PR24</accession>
<organism evidence="16 17">
    <name type="scientific">Xanthobacter dioxanivorans</name>
    <dbReference type="NCBI Taxonomy" id="2528964"/>
    <lineage>
        <taxon>Bacteria</taxon>
        <taxon>Pseudomonadati</taxon>
        <taxon>Pseudomonadota</taxon>
        <taxon>Alphaproteobacteria</taxon>
        <taxon>Hyphomicrobiales</taxon>
        <taxon>Xanthobacteraceae</taxon>
        <taxon>Xanthobacter</taxon>
    </lineage>
</organism>
<comment type="similarity">
    <text evidence="3 14 15">Belongs to the HemJ family.</text>
</comment>
<dbReference type="NCBIfam" id="TIGR00701">
    <property type="entry name" value="protoporphyrinogen oxidase HemJ"/>
    <property type="match status" value="1"/>
</dbReference>
<evidence type="ECO:0000256" key="14">
    <source>
        <dbReference type="HAMAP-Rule" id="MF_02239"/>
    </source>
</evidence>
<reference evidence="16 17" key="1">
    <citation type="submission" date="2020-10" db="EMBL/GenBank/DDBJ databases">
        <title>Degradation of 1,4-Dioxane by Xanthobacter sp. YN2, via a Novel Group-2 Soluble Di-Iron Monooxygenase.</title>
        <authorList>
            <person name="Ma F."/>
            <person name="Wang Y."/>
            <person name="Yang J."/>
            <person name="Guo H."/>
            <person name="Su D."/>
            <person name="Yu L."/>
        </authorList>
    </citation>
    <scope>NUCLEOTIDE SEQUENCE [LARGE SCALE GENOMIC DNA]</scope>
    <source>
        <strain evidence="16 17">YN2</strain>
    </source>
</reference>
<keyword evidence="6 14" id="KW-0349">Heme</keyword>
<comment type="subunit">
    <text evidence="14">Homodimer.</text>
</comment>
<dbReference type="AlphaFoldDB" id="A0A974PR24"/>
<gene>
    <name evidence="16" type="primary">hemJ</name>
    <name evidence="16" type="ORF">EZH22_07685</name>
</gene>
<feature type="binding site" description="axial binding residue" evidence="14">
    <location>
        <position position="88"/>
    </location>
    <ligand>
        <name>heme</name>
        <dbReference type="ChEBI" id="CHEBI:30413"/>
    </ligand>
    <ligandPart>
        <name>Fe</name>
        <dbReference type="ChEBI" id="CHEBI:18248"/>
    </ligandPart>
</feature>
<dbReference type="EC" id="1.3.99.-" evidence="14 15"/>
<dbReference type="KEGG" id="xdi:EZH22_07685"/>
<evidence type="ECO:0000256" key="4">
    <source>
        <dbReference type="ARBA" id="ARBA00017504"/>
    </source>
</evidence>
<feature type="transmembrane region" description="Helical" evidence="14">
    <location>
        <begin position="6"/>
        <end position="27"/>
    </location>
</feature>
<keyword evidence="5 14" id="KW-1003">Cell membrane</keyword>
<comment type="function">
    <text evidence="14 15">Catalyzes the oxidation of protoporphyrinogen IX to protoporphyrin IX.</text>
</comment>
<protein>
    <recommendedName>
        <fullName evidence="4 14">Protoporphyrinogen IX oxidase</fullName>
        <shortName evidence="14">PPO</shortName>
        <ecNumber evidence="14 15">1.3.99.-</ecNumber>
    </recommendedName>
</protein>